<dbReference type="PANTHER" id="PTHR33121:SF76">
    <property type="entry name" value="SIGNALING PROTEIN"/>
    <property type="match status" value="1"/>
</dbReference>
<gene>
    <name evidence="2" type="ORF">LEP1GSC179_3902</name>
</gene>
<feature type="domain" description="EAL" evidence="1">
    <location>
        <begin position="92"/>
        <end position="325"/>
    </location>
</feature>
<sequence length="325" mass="37851">MILSFILILLTFPIPFLFWAQRGLTMKEILELSSNANWDFSRPVSALDKKAAQSLFSFNKKRETARKMITEFETVGSVSFSSEKDFDTRTFGSAFFKTLTDILKAGDFHTEYQPILSLETGKVFAYEALARFYIEGESISPKFVFNELHRDADLFFEFEKNLKRFQIKNRPQGKKLFLNLDPHVCKNRSQSVDWHELLIKERDIVCEIIENTDSTLIEDTRFCLDALKRSNVPIALDDVGGKKNLFCFEFLEYSKFIKFDKHWLDLFRTKEYYKNIVWGFLDFAREADILCVLEGIETQEDLLTAVEIGFPLVQGFLFQSENLAV</sequence>
<dbReference type="SMART" id="SM00052">
    <property type="entry name" value="EAL"/>
    <property type="match status" value="1"/>
</dbReference>
<reference evidence="2" key="1">
    <citation type="submission" date="2012-10" db="EMBL/GenBank/DDBJ databases">
        <authorList>
            <person name="Harkins D.M."/>
            <person name="Durkin A.S."/>
            <person name="Brinkac L.M."/>
            <person name="Haft D.H."/>
            <person name="Selengut J.D."/>
            <person name="Sanka R."/>
            <person name="DePew J."/>
            <person name="Purushe J."/>
            <person name="Matthias M.A."/>
            <person name="Vinetz J.M."/>
            <person name="Sutton G.G."/>
            <person name="Nierman W.C."/>
            <person name="Fouts D.E."/>
        </authorList>
    </citation>
    <scope>NUCLEOTIDE SEQUENCE [LARGE SCALE GENOMIC DNA]</scope>
    <source>
        <strain evidence="2">MOR084</strain>
    </source>
</reference>
<dbReference type="SUPFAM" id="SSF141868">
    <property type="entry name" value="EAL domain-like"/>
    <property type="match status" value="1"/>
</dbReference>
<dbReference type="GO" id="GO:0071111">
    <property type="term" value="F:cyclic-guanylate-specific phosphodiesterase activity"/>
    <property type="evidence" value="ECO:0007669"/>
    <property type="project" value="InterPro"/>
</dbReference>
<dbReference type="PROSITE" id="PS50883">
    <property type="entry name" value="EAL"/>
    <property type="match status" value="1"/>
</dbReference>
<dbReference type="Gene3D" id="3.20.20.450">
    <property type="entry name" value="EAL domain"/>
    <property type="match status" value="1"/>
</dbReference>
<evidence type="ECO:0000259" key="1">
    <source>
        <dbReference type="PROSITE" id="PS50883"/>
    </source>
</evidence>
<accession>A0A0E2BC39</accession>
<proteinExistence type="predicted"/>
<comment type="caution">
    <text evidence="2">The sequence shown here is derived from an EMBL/GenBank/DDBJ whole genome shotgun (WGS) entry which is preliminary data.</text>
</comment>
<keyword evidence="3" id="KW-1185">Reference proteome</keyword>
<dbReference type="InterPro" id="IPR035919">
    <property type="entry name" value="EAL_sf"/>
</dbReference>
<dbReference type="RefSeq" id="WP_004485041.1">
    <property type="nucleotide sequence ID" value="NZ_AHON02000062.1"/>
</dbReference>
<evidence type="ECO:0000313" key="3">
    <source>
        <dbReference type="Proteomes" id="UP000006329"/>
    </source>
</evidence>
<dbReference type="PANTHER" id="PTHR33121">
    <property type="entry name" value="CYCLIC DI-GMP PHOSPHODIESTERASE PDEF"/>
    <property type="match status" value="1"/>
</dbReference>
<protein>
    <submittedName>
        <fullName evidence="2">Cyclic diguanylate phosphodiesterase (EAL) domain protein</fullName>
    </submittedName>
</protein>
<dbReference type="CDD" id="cd01948">
    <property type="entry name" value="EAL"/>
    <property type="match status" value="1"/>
</dbReference>
<dbReference type="Proteomes" id="UP000006329">
    <property type="component" value="Unassembled WGS sequence"/>
</dbReference>
<evidence type="ECO:0000313" key="2">
    <source>
        <dbReference type="EMBL" id="EKO32912.1"/>
    </source>
</evidence>
<dbReference type="Pfam" id="PF00563">
    <property type="entry name" value="EAL"/>
    <property type="match status" value="1"/>
</dbReference>
<organism evidence="2 3">
    <name type="scientific">Leptospira santarosai str. MOR084</name>
    <dbReference type="NCBI Taxonomy" id="1049984"/>
    <lineage>
        <taxon>Bacteria</taxon>
        <taxon>Pseudomonadati</taxon>
        <taxon>Spirochaetota</taxon>
        <taxon>Spirochaetia</taxon>
        <taxon>Leptospirales</taxon>
        <taxon>Leptospiraceae</taxon>
        <taxon>Leptospira</taxon>
    </lineage>
</organism>
<dbReference type="AlphaFoldDB" id="A0A0E2BC39"/>
<dbReference type="InterPro" id="IPR050706">
    <property type="entry name" value="Cyclic-di-GMP_PDE-like"/>
</dbReference>
<dbReference type="InterPro" id="IPR001633">
    <property type="entry name" value="EAL_dom"/>
</dbReference>
<name>A0A0E2BC39_9LEPT</name>
<dbReference type="EMBL" id="AHON02000062">
    <property type="protein sequence ID" value="EKO32912.1"/>
    <property type="molecule type" value="Genomic_DNA"/>
</dbReference>